<name>A0A9P6ZIQ7_9AGAM</name>
<reference evidence="2" key="1">
    <citation type="journal article" date="2020" name="New Phytol.">
        <title>Comparative genomics reveals dynamic genome evolution in host specialist ectomycorrhizal fungi.</title>
        <authorList>
            <person name="Lofgren L.A."/>
            <person name="Nguyen N.H."/>
            <person name="Vilgalys R."/>
            <person name="Ruytinx J."/>
            <person name="Liao H.L."/>
            <person name="Branco S."/>
            <person name="Kuo A."/>
            <person name="LaButti K."/>
            <person name="Lipzen A."/>
            <person name="Andreopoulos W."/>
            <person name="Pangilinan J."/>
            <person name="Riley R."/>
            <person name="Hundley H."/>
            <person name="Na H."/>
            <person name="Barry K."/>
            <person name="Grigoriev I.V."/>
            <person name="Stajich J.E."/>
            <person name="Kennedy P.G."/>
        </authorList>
    </citation>
    <scope>NUCLEOTIDE SEQUENCE</scope>
    <source>
        <strain evidence="2">DOB743</strain>
    </source>
</reference>
<organism evidence="2 3">
    <name type="scientific">Suillus placidus</name>
    <dbReference type="NCBI Taxonomy" id="48579"/>
    <lineage>
        <taxon>Eukaryota</taxon>
        <taxon>Fungi</taxon>
        <taxon>Dikarya</taxon>
        <taxon>Basidiomycota</taxon>
        <taxon>Agaricomycotina</taxon>
        <taxon>Agaricomycetes</taxon>
        <taxon>Agaricomycetidae</taxon>
        <taxon>Boletales</taxon>
        <taxon>Suillineae</taxon>
        <taxon>Suillaceae</taxon>
        <taxon>Suillus</taxon>
    </lineage>
</organism>
<feature type="non-terminal residue" evidence="2">
    <location>
        <position position="1"/>
    </location>
</feature>
<dbReference type="Pfam" id="PF18803">
    <property type="entry name" value="CxC2"/>
    <property type="match status" value="1"/>
</dbReference>
<sequence>FLEEFLHLEGQGDCSQDICVCGEEAAIYRCQDCYGTKLFCHLCMVRLHERQPFHKMECWDGISFHGITSKSMGIRLQLGHTSGVCCDNPLSAFNDDFVIIDYNGIYEVGLDFCGCASAQPRITQLLRVRLFPATTIDPKTAATFRSLEYFQMLSFESKVSTFEFYKTAAHLTDNTGI</sequence>
<keyword evidence="3" id="KW-1185">Reference proteome</keyword>
<accession>A0A9P6ZIQ7</accession>
<comment type="caution">
    <text evidence="2">The sequence shown here is derived from an EMBL/GenBank/DDBJ whole genome shotgun (WGS) entry which is preliminary data.</text>
</comment>
<proteinExistence type="predicted"/>
<protein>
    <recommendedName>
        <fullName evidence="1">CxC2-like cysteine cluster KDZ transposase-associated domain-containing protein</fullName>
    </recommendedName>
</protein>
<dbReference type="AlphaFoldDB" id="A0A9P6ZIQ7"/>
<evidence type="ECO:0000313" key="2">
    <source>
        <dbReference type="EMBL" id="KAG1767727.1"/>
    </source>
</evidence>
<dbReference type="Proteomes" id="UP000714275">
    <property type="component" value="Unassembled WGS sequence"/>
</dbReference>
<gene>
    <name evidence="2" type="ORF">EV702DRAFT_935209</name>
</gene>
<dbReference type="EMBL" id="JABBWD010000084">
    <property type="protein sequence ID" value="KAG1767727.1"/>
    <property type="molecule type" value="Genomic_DNA"/>
</dbReference>
<feature type="non-terminal residue" evidence="2">
    <location>
        <position position="177"/>
    </location>
</feature>
<feature type="domain" description="CxC2-like cysteine cluster KDZ transposase-associated" evidence="1">
    <location>
        <begin position="70"/>
        <end position="176"/>
    </location>
</feature>
<evidence type="ECO:0000313" key="3">
    <source>
        <dbReference type="Proteomes" id="UP000714275"/>
    </source>
</evidence>
<dbReference type="OrthoDB" id="2682806at2759"/>
<dbReference type="InterPro" id="IPR041457">
    <property type="entry name" value="CxC2_KDZ-assoc"/>
</dbReference>
<evidence type="ECO:0000259" key="1">
    <source>
        <dbReference type="Pfam" id="PF18803"/>
    </source>
</evidence>